<dbReference type="Pfam" id="PF00010">
    <property type="entry name" value="HLH"/>
    <property type="match status" value="1"/>
</dbReference>
<accession>A0A315UTQ3</accession>
<comment type="similarity">
    <text evidence="9">Belongs to the HEY family.</text>
</comment>
<dbReference type="InterPro" id="IPR003650">
    <property type="entry name" value="Orange_dom"/>
</dbReference>
<dbReference type="InterPro" id="IPR050370">
    <property type="entry name" value="HES_HEY"/>
</dbReference>
<dbReference type="STRING" id="33528.ENSGAFP00000015796"/>
<feature type="compositionally biased region" description="Low complexity" evidence="10">
    <location>
        <begin position="409"/>
        <end position="436"/>
    </location>
</feature>
<feature type="region of interest" description="Disordered" evidence="10">
    <location>
        <begin position="403"/>
        <end position="469"/>
    </location>
</feature>
<evidence type="ECO:0000256" key="5">
    <source>
        <dbReference type="ARBA" id="ARBA00023015"/>
    </source>
</evidence>
<evidence type="ECO:0000259" key="12">
    <source>
        <dbReference type="PROSITE" id="PS51054"/>
    </source>
</evidence>
<dbReference type="InterPro" id="IPR036638">
    <property type="entry name" value="HLH_DNA-bd_sf"/>
</dbReference>
<feature type="domain" description="BHLH" evidence="11">
    <location>
        <begin position="251"/>
        <end position="306"/>
    </location>
</feature>
<dbReference type="SMART" id="SM00511">
    <property type="entry name" value="ORANGE"/>
    <property type="match status" value="1"/>
</dbReference>
<evidence type="ECO:0000256" key="1">
    <source>
        <dbReference type="ARBA" id="ARBA00004123"/>
    </source>
</evidence>
<dbReference type="SMART" id="SM00353">
    <property type="entry name" value="HLH"/>
    <property type="match status" value="1"/>
</dbReference>
<dbReference type="Pfam" id="PF07527">
    <property type="entry name" value="Hairy_orange"/>
    <property type="match status" value="1"/>
</dbReference>
<keyword evidence="4" id="KW-0914">Notch signaling pathway</keyword>
<gene>
    <name evidence="13" type="ORF">CCH79_00008782</name>
</gene>
<dbReference type="GO" id="GO:0032502">
    <property type="term" value="P:developmental process"/>
    <property type="evidence" value="ECO:0007669"/>
    <property type="project" value="UniProtKB-ARBA"/>
</dbReference>
<evidence type="ECO:0000256" key="7">
    <source>
        <dbReference type="ARBA" id="ARBA00023163"/>
    </source>
</evidence>
<evidence type="ECO:0000256" key="3">
    <source>
        <dbReference type="ARBA" id="ARBA00022491"/>
    </source>
</evidence>
<evidence type="ECO:0000256" key="4">
    <source>
        <dbReference type="ARBA" id="ARBA00022976"/>
    </source>
</evidence>
<dbReference type="PANTHER" id="PTHR10985">
    <property type="entry name" value="BASIC HELIX-LOOP-HELIX TRANSCRIPTION FACTOR, HES-RELATED"/>
    <property type="match status" value="1"/>
</dbReference>
<evidence type="ECO:0000256" key="9">
    <source>
        <dbReference type="ARBA" id="ARBA00038262"/>
    </source>
</evidence>
<feature type="region of interest" description="Disordered" evidence="10">
    <location>
        <begin position="226"/>
        <end position="262"/>
    </location>
</feature>
<keyword evidence="7" id="KW-0804">Transcription</keyword>
<evidence type="ECO:0000256" key="6">
    <source>
        <dbReference type="ARBA" id="ARBA00023125"/>
    </source>
</evidence>
<feature type="compositionally biased region" description="Basic residues" evidence="10">
    <location>
        <begin position="119"/>
        <end position="128"/>
    </location>
</feature>
<protein>
    <recommendedName>
        <fullName evidence="15">BHLH domain-containing protein</fullName>
    </recommendedName>
</protein>
<dbReference type="GO" id="GO:0007219">
    <property type="term" value="P:Notch signaling pathway"/>
    <property type="evidence" value="ECO:0007669"/>
    <property type="project" value="UniProtKB-KW"/>
</dbReference>
<feature type="compositionally biased region" description="Basic and acidic residues" evidence="10">
    <location>
        <begin position="129"/>
        <end position="146"/>
    </location>
</feature>
<dbReference type="SUPFAM" id="SSF47459">
    <property type="entry name" value="HLH, helix-loop-helix DNA-binding domain"/>
    <property type="match status" value="1"/>
</dbReference>
<dbReference type="GO" id="GO:0003677">
    <property type="term" value="F:DNA binding"/>
    <property type="evidence" value="ECO:0007669"/>
    <property type="project" value="UniProtKB-KW"/>
</dbReference>
<dbReference type="Gene3D" id="4.10.280.10">
    <property type="entry name" value="Helix-loop-helix DNA-binding domain"/>
    <property type="match status" value="1"/>
</dbReference>
<feature type="region of interest" description="Disordered" evidence="10">
    <location>
        <begin position="116"/>
        <end position="158"/>
    </location>
</feature>
<evidence type="ECO:0000313" key="14">
    <source>
        <dbReference type="Proteomes" id="UP000250572"/>
    </source>
</evidence>
<dbReference type="GO" id="GO:0006355">
    <property type="term" value="P:regulation of DNA-templated transcription"/>
    <property type="evidence" value="ECO:0007669"/>
    <property type="project" value="InterPro"/>
</dbReference>
<dbReference type="GO" id="GO:0005634">
    <property type="term" value="C:nucleus"/>
    <property type="evidence" value="ECO:0007669"/>
    <property type="project" value="UniProtKB-SubCell"/>
</dbReference>
<evidence type="ECO:0008006" key="15">
    <source>
        <dbReference type="Google" id="ProtNLM"/>
    </source>
</evidence>
<comment type="subcellular location">
    <subcellularLocation>
        <location evidence="1">Nucleus</location>
    </subcellularLocation>
</comment>
<evidence type="ECO:0000256" key="2">
    <source>
        <dbReference type="ARBA" id="ARBA00022473"/>
    </source>
</evidence>
<dbReference type="PROSITE" id="PS50888">
    <property type="entry name" value="BHLH"/>
    <property type="match status" value="1"/>
</dbReference>
<keyword evidence="8" id="KW-0539">Nucleus</keyword>
<evidence type="ECO:0000313" key="13">
    <source>
        <dbReference type="EMBL" id="PWA15070.1"/>
    </source>
</evidence>
<dbReference type="GO" id="GO:0046983">
    <property type="term" value="F:protein dimerization activity"/>
    <property type="evidence" value="ECO:0007669"/>
    <property type="project" value="InterPro"/>
</dbReference>
<dbReference type="Proteomes" id="UP000250572">
    <property type="component" value="Unassembled WGS sequence"/>
</dbReference>
<sequence>MWKLWGEGDGGYWTYYSHRDLEVATESPPCMRSLCGVRLDVVASSGCGSAASVCPPGLSSHARSQTARRPDQLLHSFLRRRRPSASDWLSAPVRELSHGQRVLTAGQPLLVTTGTHTHASARAHTHTRKEREGETEKEEGWGEVRGTESPLDCAPPSLAANTVEMTPWERRALQTEAFRTNLCIRTSRRPERHTEGKYSEAVKMKRNHDFSSSDSELDETIEVEKESADENGNISSPLGSMSPTTSTQVQARKRRRGIIEKRRRDRINNSLSELRRLVPSAYEKQGSAKLEKAEILQMTVDHLKMLHAAGGKGYFDAHALAMDYRGLGFRECLAETARYLSIIEGLDSTDPLRIRLVSHLNNYASQREAHTGLSHLAWGSAFGSPPAHIAHPILLQHQQGAPLAPLPRSTTSSPHNPLSSTSSSSPSSSTSPTSSSLVAETHVPGRRSDSATPLSDPGPIRIPSTSSAPTTVLHPALVPSSASKLSPPLLSSLSAFPFAFSAFPIISPTTAISPPSQSASVGKPYRPWGMEIGAF</sequence>
<feature type="compositionally biased region" description="Polar residues" evidence="10">
    <location>
        <begin position="230"/>
        <end position="250"/>
    </location>
</feature>
<dbReference type="PROSITE" id="PS51054">
    <property type="entry name" value="ORANGE"/>
    <property type="match status" value="1"/>
</dbReference>
<proteinExistence type="inferred from homology"/>
<evidence type="ECO:0000259" key="11">
    <source>
        <dbReference type="PROSITE" id="PS50888"/>
    </source>
</evidence>
<dbReference type="FunFam" id="4.10.280.10:FF:000012">
    <property type="entry name" value="hairy/enhancer-of-split related with YRPW motif protein 1"/>
    <property type="match status" value="1"/>
</dbReference>
<keyword evidence="6" id="KW-0238">DNA-binding</keyword>
<name>A0A315UTQ3_GAMAF</name>
<keyword evidence="5" id="KW-0805">Transcription regulation</keyword>
<dbReference type="Gene3D" id="6.10.250.980">
    <property type="match status" value="1"/>
</dbReference>
<reference evidence="13 14" key="1">
    <citation type="journal article" date="2018" name="G3 (Bethesda)">
        <title>A High-Quality Reference Genome for the Invasive Mosquitofish Gambusia affinis Using a Chicago Library.</title>
        <authorList>
            <person name="Hoffberg S.L."/>
            <person name="Troendle N.J."/>
            <person name="Glenn T.C."/>
            <person name="Mahmud O."/>
            <person name="Louha S."/>
            <person name="Chalopin D."/>
            <person name="Bennetzen J.L."/>
            <person name="Mauricio R."/>
        </authorList>
    </citation>
    <scope>NUCLEOTIDE SEQUENCE [LARGE SCALE GENOMIC DNA]</scope>
    <source>
        <strain evidence="13">NE01/NJP1002.9</strain>
        <tissue evidence="13">Muscle</tissue>
    </source>
</reference>
<dbReference type="AlphaFoldDB" id="A0A315UTQ3"/>
<organism evidence="13 14">
    <name type="scientific">Gambusia affinis</name>
    <name type="common">Western mosquitofish</name>
    <name type="synonym">Heterandria affinis</name>
    <dbReference type="NCBI Taxonomy" id="33528"/>
    <lineage>
        <taxon>Eukaryota</taxon>
        <taxon>Metazoa</taxon>
        <taxon>Chordata</taxon>
        <taxon>Craniata</taxon>
        <taxon>Vertebrata</taxon>
        <taxon>Euteleostomi</taxon>
        <taxon>Actinopterygii</taxon>
        <taxon>Neopterygii</taxon>
        <taxon>Teleostei</taxon>
        <taxon>Neoteleostei</taxon>
        <taxon>Acanthomorphata</taxon>
        <taxon>Ovalentaria</taxon>
        <taxon>Atherinomorphae</taxon>
        <taxon>Cyprinodontiformes</taxon>
        <taxon>Poeciliidae</taxon>
        <taxon>Poeciliinae</taxon>
        <taxon>Gambusia</taxon>
    </lineage>
</organism>
<keyword evidence="3" id="KW-0678">Repressor</keyword>
<feature type="domain" description="Orange" evidence="12">
    <location>
        <begin position="328"/>
        <end position="360"/>
    </location>
</feature>
<keyword evidence="14" id="KW-1185">Reference proteome</keyword>
<comment type="caution">
    <text evidence="13">The sequence shown here is derived from an EMBL/GenBank/DDBJ whole genome shotgun (WGS) entry which is preliminary data.</text>
</comment>
<dbReference type="EMBL" id="NHOQ01002733">
    <property type="protein sequence ID" value="PWA15070.1"/>
    <property type="molecule type" value="Genomic_DNA"/>
</dbReference>
<dbReference type="SUPFAM" id="SSF158457">
    <property type="entry name" value="Orange domain-like"/>
    <property type="match status" value="1"/>
</dbReference>
<evidence type="ECO:0000256" key="10">
    <source>
        <dbReference type="SAM" id="MobiDB-lite"/>
    </source>
</evidence>
<keyword evidence="2" id="KW-0217">Developmental protein</keyword>
<dbReference type="InterPro" id="IPR011598">
    <property type="entry name" value="bHLH_dom"/>
</dbReference>
<evidence type="ECO:0000256" key="8">
    <source>
        <dbReference type="ARBA" id="ARBA00023242"/>
    </source>
</evidence>